<dbReference type="RefSeq" id="WP_188861709.1">
    <property type="nucleotide sequence ID" value="NZ_BMLT01000008.1"/>
</dbReference>
<protein>
    <recommendedName>
        <fullName evidence="1">Polymerase beta nucleotidyltransferase domain-containing protein</fullName>
    </recommendedName>
</protein>
<dbReference type="AlphaFoldDB" id="A0A917ZMT1"/>
<dbReference type="InterPro" id="IPR043519">
    <property type="entry name" value="NT_sf"/>
</dbReference>
<dbReference type="SUPFAM" id="SSF81301">
    <property type="entry name" value="Nucleotidyltransferase"/>
    <property type="match status" value="1"/>
</dbReference>
<evidence type="ECO:0000259" key="1">
    <source>
        <dbReference type="Pfam" id="PF18765"/>
    </source>
</evidence>
<accession>A0A917ZMT1</accession>
<comment type="caution">
    <text evidence="2">The sequence shown here is derived from an EMBL/GenBank/DDBJ whole genome shotgun (WGS) entry which is preliminary data.</text>
</comment>
<evidence type="ECO:0000313" key="3">
    <source>
        <dbReference type="Proteomes" id="UP000599578"/>
    </source>
</evidence>
<dbReference type="InterPro" id="IPR041633">
    <property type="entry name" value="Polbeta"/>
</dbReference>
<keyword evidence="3" id="KW-1185">Reference proteome</keyword>
<dbReference type="Proteomes" id="UP000599578">
    <property type="component" value="Unassembled WGS sequence"/>
</dbReference>
<dbReference type="CDD" id="cd05403">
    <property type="entry name" value="NT_KNTase_like"/>
    <property type="match status" value="1"/>
</dbReference>
<evidence type="ECO:0000313" key="2">
    <source>
        <dbReference type="EMBL" id="GGO85190.1"/>
    </source>
</evidence>
<reference evidence="2 3" key="1">
    <citation type="journal article" date="2014" name="Int. J. Syst. Evol. Microbiol.">
        <title>Complete genome sequence of Corynebacterium casei LMG S-19264T (=DSM 44701T), isolated from a smear-ripened cheese.</title>
        <authorList>
            <consortium name="US DOE Joint Genome Institute (JGI-PGF)"/>
            <person name="Walter F."/>
            <person name="Albersmeier A."/>
            <person name="Kalinowski J."/>
            <person name="Ruckert C."/>
        </authorList>
    </citation>
    <scope>NUCLEOTIDE SEQUENCE [LARGE SCALE GENOMIC DNA]</scope>
    <source>
        <strain evidence="2 3">CGMCC 1.7286</strain>
    </source>
</reference>
<sequence>MTNDGASSARELVLRLLSGALGPGIEVYVFGSRARGDACHASDLDVLLRSTTPIGFAELAEASERLSESDLPFSVDLLDDARISDAFRQRIDVDLVSWGRTD</sequence>
<dbReference type="Pfam" id="PF18765">
    <property type="entry name" value="Polbeta"/>
    <property type="match status" value="1"/>
</dbReference>
<dbReference type="Gene3D" id="3.30.460.10">
    <property type="entry name" value="Beta Polymerase, domain 2"/>
    <property type="match status" value="1"/>
</dbReference>
<organism evidence="2 3">
    <name type="scientific">Marinobacterium nitratireducens</name>
    <dbReference type="NCBI Taxonomy" id="518897"/>
    <lineage>
        <taxon>Bacteria</taxon>
        <taxon>Pseudomonadati</taxon>
        <taxon>Pseudomonadota</taxon>
        <taxon>Gammaproteobacteria</taxon>
        <taxon>Oceanospirillales</taxon>
        <taxon>Oceanospirillaceae</taxon>
        <taxon>Marinobacterium</taxon>
    </lineage>
</organism>
<gene>
    <name evidence="2" type="ORF">GCM10011348_33170</name>
</gene>
<proteinExistence type="predicted"/>
<feature type="domain" description="Polymerase beta nucleotidyltransferase" evidence="1">
    <location>
        <begin position="27"/>
        <end position="90"/>
    </location>
</feature>
<name>A0A917ZMT1_9GAMM</name>
<dbReference type="EMBL" id="BMLT01000008">
    <property type="protein sequence ID" value="GGO85190.1"/>
    <property type="molecule type" value="Genomic_DNA"/>
</dbReference>